<dbReference type="InterPro" id="IPR001810">
    <property type="entry name" value="F-box_dom"/>
</dbReference>
<accession>A0A8H7XQZ1</accession>
<dbReference type="OrthoDB" id="2269034at2759"/>
<name>A0A8H7XQZ1_PSICU</name>
<evidence type="ECO:0000313" key="2">
    <source>
        <dbReference type="EMBL" id="KAG5165851.1"/>
    </source>
</evidence>
<gene>
    <name evidence="2" type="ORF">JR316_009437</name>
</gene>
<comment type="caution">
    <text evidence="2">The sequence shown here is derived from an EMBL/GenBank/DDBJ whole genome shotgun (WGS) entry which is preliminary data.</text>
</comment>
<organism evidence="2">
    <name type="scientific">Psilocybe cubensis</name>
    <name type="common">Psychedelic mushroom</name>
    <name type="synonym">Stropharia cubensis</name>
    <dbReference type="NCBI Taxonomy" id="181762"/>
    <lineage>
        <taxon>Eukaryota</taxon>
        <taxon>Fungi</taxon>
        <taxon>Dikarya</taxon>
        <taxon>Basidiomycota</taxon>
        <taxon>Agaricomycotina</taxon>
        <taxon>Agaricomycetes</taxon>
        <taxon>Agaricomycetidae</taxon>
        <taxon>Agaricales</taxon>
        <taxon>Agaricineae</taxon>
        <taxon>Strophariaceae</taxon>
        <taxon>Psilocybe</taxon>
    </lineage>
</organism>
<sequence>MATIGNNDQERCLINKLPVEVISRIFEAYVGQTAISTSFCDAPIVLAIGAVCRLWRNVAWSTPSLWTVLYFVLTSGTTKTKVDLAIEWITRSGNLPLEIYIMAVICYPKINTEPLIFPLVDIINQHLGRCRVLDLNQLTSMTMSRFSAIEGPSLLEDLYIHPEDMDGPLTLGENASPTRLNITYVHLHLLIMNWRNLTEISAHGLRMSEIMDTLRLAPQLRICYYNCIESDSTSTTAGESTYQTHLKIEELTLVIGGEHGGDSNVAAFFRQTTFPNLDSCHIGWEHGTFPTQTFTSFISRSACAITMLTIQYNLITSDDLIRIGKALLSVEYLSITPFHNTRYNGIMANPHVHLDGFFTALCQGSRSKDSILFPSLCDLDIISHNAFNWKLLLILCDSRRHNPPQLTTSTTEHISQTRIGTITITRVVYATDRTVIDHSLHASDESDVKFLPGDLIESWETFKDLLELGKNVRLNLSVDNADNNPADLFDLSYRKLCGTSGGPPDVIRQNEMFEIWRLQNAGVDQDTCTLSV</sequence>
<dbReference type="AlphaFoldDB" id="A0A8H7XQZ1"/>
<reference evidence="2" key="1">
    <citation type="submission" date="2021-02" db="EMBL/GenBank/DDBJ databases">
        <title>Psilocybe cubensis genome.</title>
        <authorList>
            <person name="Mckernan K.J."/>
            <person name="Crawford S."/>
            <person name="Trippe A."/>
            <person name="Kane L.T."/>
            <person name="Mclaughlin S."/>
        </authorList>
    </citation>
    <scope>NUCLEOTIDE SEQUENCE [LARGE SCALE GENOMIC DNA]</scope>
    <source>
        <strain evidence="2">MGC-MH-2018</strain>
    </source>
</reference>
<evidence type="ECO:0000259" key="1">
    <source>
        <dbReference type="Pfam" id="PF12937"/>
    </source>
</evidence>
<feature type="domain" description="F-box" evidence="1">
    <location>
        <begin position="14"/>
        <end position="71"/>
    </location>
</feature>
<proteinExistence type="predicted"/>
<dbReference type="SUPFAM" id="SSF81383">
    <property type="entry name" value="F-box domain"/>
    <property type="match status" value="1"/>
</dbReference>
<protein>
    <recommendedName>
        <fullName evidence="1">F-box domain-containing protein</fullName>
    </recommendedName>
</protein>
<dbReference type="InterPro" id="IPR036047">
    <property type="entry name" value="F-box-like_dom_sf"/>
</dbReference>
<dbReference type="Gene3D" id="1.20.1280.50">
    <property type="match status" value="1"/>
</dbReference>
<dbReference type="EMBL" id="JAFIQS010000009">
    <property type="protein sequence ID" value="KAG5165851.1"/>
    <property type="molecule type" value="Genomic_DNA"/>
</dbReference>
<dbReference type="Pfam" id="PF12937">
    <property type="entry name" value="F-box-like"/>
    <property type="match status" value="1"/>
</dbReference>